<keyword evidence="1" id="KW-1133">Transmembrane helix</keyword>
<protein>
    <recommendedName>
        <fullName evidence="4">Cell division protein FtsK</fullName>
    </recommendedName>
</protein>
<feature type="transmembrane region" description="Helical" evidence="1">
    <location>
        <begin position="23"/>
        <end position="45"/>
    </location>
</feature>
<name>A0ABU0TVW5_MICTR</name>
<proteinExistence type="predicted"/>
<organism evidence="2 3">
    <name type="scientific">Microbacterium trichothecenolyticum</name>
    <name type="common">Aureobacterium trichothecenolyticum</name>
    <dbReference type="NCBI Taxonomy" id="69370"/>
    <lineage>
        <taxon>Bacteria</taxon>
        <taxon>Bacillati</taxon>
        <taxon>Actinomycetota</taxon>
        <taxon>Actinomycetes</taxon>
        <taxon>Micrococcales</taxon>
        <taxon>Microbacteriaceae</taxon>
        <taxon>Microbacterium</taxon>
    </lineage>
</organism>
<evidence type="ECO:0000256" key="1">
    <source>
        <dbReference type="SAM" id="Phobius"/>
    </source>
</evidence>
<sequence>MTDSRTPDTTTATPLLLLPGAEIVAAIRSLLIWGVVAATAAGMFIRGSHSSCSGGVASSGDGYIGADGAPTDVEPLCGTVTMSPSPLLFVIMAFIVIGSLTRVLRRADDVPQALGILNNARMALVVVTLVALAVSWIAIMTLHVDDWRSFSLFSPFPFGQFDVETTPITQR</sequence>
<dbReference type="EMBL" id="JAUTBF010000001">
    <property type="protein sequence ID" value="MDQ1123802.1"/>
    <property type="molecule type" value="Genomic_DNA"/>
</dbReference>
<dbReference type="Proteomes" id="UP001226691">
    <property type="component" value="Unassembled WGS sequence"/>
</dbReference>
<keyword evidence="3" id="KW-1185">Reference proteome</keyword>
<keyword evidence="1" id="KW-0472">Membrane</keyword>
<feature type="transmembrane region" description="Helical" evidence="1">
    <location>
        <begin position="87"/>
        <end position="104"/>
    </location>
</feature>
<feature type="transmembrane region" description="Helical" evidence="1">
    <location>
        <begin position="124"/>
        <end position="144"/>
    </location>
</feature>
<dbReference type="RefSeq" id="WP_307483870.1">
    <property type="nucleotide sequence ID" value="NZ_JAUTBF010000001.1"/>
</dbReference>
<evidence type="ECO:0000313" key="3">
    <source>
        <dbReference type="Proteomes" id="UP001226691"/>
    </source>
</evidence>
<evidence type="ECO:0008006" key="4">
    <source>
        <dbReference type="Google" id="ProtNLM"/>
    </source>
</evidence>
<comment type="caution">
    <text evidence="2">The sequence shown here is derived from an EMBL/GenBank/DDBJ whole genome shotgun (WGS) entry which is preliminary data.</text>
</comment>
<gene>
    <name evidence="2" type="ORF">QE412_002375</name>
</gene>
<accession>A0ABU0TVW5</accession>
<keyword evidence="1" id="KW-0812">Transmembrane</keyword>
<reference evidence="2 3" key="1">
    <citation type="submission" date="2023-07" db="EMBL/GenBank/DDBJ databases">
        <title>Functional and genomic diversity of the sorghum phyllosphere microbiome.</title>
        <authorList>
            <person name="Shade A."/>
        </authorList>
    </citation>
    <scope>NUCLEOTIDE SEQUENCE [LARGE SCALE GENOMIC DNA]</scope>
    <source>
        <strain evidence="2 3">SORGH_AS_1207</strain>
    </source>
</reference>
<evidence type="ECO:0000313" key="2">
    <source>
        <dbReference type="EMBL" id="MDQ1123802.1"/>
    </source>
</evidence>